<name>A0A1L7VBZ6_FUSPR</name>
<comment type="cofactor">
    <cofactor evidence="1">
        <name>Zn(2+)</name>
        <dbReference type="ChEBI" id="CHEBI:29105"/>
    </cofactor>
</comment>
<dbReference type="EMBL" id="FJOF01000003">
    <property type="protein sequence ID" value="CZR38243.1"/>
    <property type="molecule type" value="Genomic_DNA"/>
</dbReference>
<sequence length="293" mass="32891">MKFQLVPILAFASPCLAQVAANPPEGKHYSPVPLNTLSENSTSVNVAPYQSNTSLYYLGYKDEDWSRPFVKYWKPAVKQISDEVQKGITESPHASKLVFSPQEAPHYLTQPGYLQLENGWAVSDDNKLMIAIRTDMGNVTGDIYKLWNPVAHQYAYRMPNAIDWSNKTLPERYIGSYSWIDEFIGNFATKLTVNFVDPASIGFNISAFASQGIETIVTAHITGSGHTTNVTGNSYLMHQIRRKDDGQRELRSRFFLDIFGDTQGHDLGVHCAVEMSHLATFLPQLFAEFKDTV</sequence>
<protein>
    <recommendedName>
        <fullName evidence="6">DAPG hydrolase PhiG domain-containing protein</fullName>
    </recommendedName>
</protein>
<evidence type="ECO:0000313" key="7">
    <source>
        <dbReference type="EMBL" id="CZR38243.1"/>
    </source>
</evidence>
<proteinExistence type="predicted"/>
<dbReference type="VEuPathDB" id="FungiDB:FPRO_06566"/>
<keyword evidence="2" id="KW-0479">Metal-binding</keyword>
<feature type="domain" description="DAPG hydrolase PhiG" evidence="6">
    <location>
        <begin position="107"/>
        <end position="256"/>
    </location>
</feature>
<dbReference type="Proteomes" id="UP000183971">
    <property type="component" value="Unassembled WGS sequence"/>
</dbReference>
<evidence type="ECO:0000313" key="8">
    <source>
        <dbReference type="Proteomes" id="UP000183971"/>
    </source>
</evidence>
<dbReference type="RefSeq" id="XP_031078836.1">
    <property type="nucleotide sequence ID" value="XM_031228507.1"/>
</dbReference>
<feature type="chain" id="PRO_5012611694" description="DAPG hydrolase PhiG domain-containing protein" evidence="5">
    <location>
        <begin position="18"/>
        <end position="293"/>
    </location>
</feature>
<evidence type="ECO:0000256" key="2">
    <source>
        <dbReference type="ARBA" id="ARBA00022723"/>
    </source>
</evidence>
<evidence type="ECO:0000259" key="6">
    <source>
        <dbReference type="Pfam" id="PF18089"/>
    </source>
</evidence>
<dbReference type="GeneID" id="42051445"/>
<keyword evidence="5" id="KW-0732">Signal</keyword>
<evidence type="ECO:0000256" key="5">
    <source>
        <dbReference type="SAM" id="SignalP"/>
    </source>
</evidence>
<comment type="caution">
    <text evidence="7">The sequence shown here is derived from an EMBL/GenBank/DDBJ whole genome shotgun (WGS) entry which is preliminary data.</text>
</comment>
<gene>
    <name evidence="7" type="ORF">FPRO_06566</name>
</gene>
<keyword evidence="4" id="KW-0862">Zinc</keyword>
<dbReference type="Pfam" id="PF18089">
    <property type="entry name" value="DAPG_hydrolase"/>
    <property type="match status" value="1"/>
</dbReference>
<reference evidence="8" key="1">
    <citation type="journal article" date="2016" name="Genome Biol. Evol.">
        <title>Comparative 'omics' of the Fusarium fujikuroi species complex highlights differences in genetic potential and metabolite synthesis.</title>
        <authorList>
            <person name="Niehaus E.-M."/>
            <person name="Muensterkoetter M."/>
            <person name="Proctor R.H."/>
            <person name="Brown D.W."/>
            <person name="Sharon A."/>
            <person name="Idan Y."/>
            <person name="Oren-Young L."/>
            <person name="Sieber C.M."/>
            <person name="Novak O."/>
            <person name="Pencik A."/>
            <person name="Tarkowska D."/>
            <person name="Hromadova K."/>
            <person name="Freeman S."/>
            <person name="Maymon M."/>
            <person name="Elazar M."/>
            <person name="Youssef S.A."/>
            <person name="El-Shabrawy E.S.M."/>
            <person name="Shalaby A.B.A."/>
            <person name="Houterman P."/>
            <person name="Brock N.L."/>
            <person name="Burkhardt I."/>
            <person name="Tsavkelova E.A."/>
            <person name="Dickschat J.S."/>
            <person name="Galuszka P."/>
            <person name="Gueldener U."/>
            <person name="Tudzynski B."/>
        </authorList>
    </citation>
    <scope>NUCLEOTIDE SEQUENCE [LARGE SCALE GENOMIC DNA]</scope>
    <source>
        <strain evidence="8">ET1</strain>
    </source>
</reference>
<accession>A0A1L7VBZ6</accession>
<dbReference type="GO" id="GO:0046872">
    <property type="term" value="F:metal ion binding"/>
    <property type="evidence" value="ECO:0007669"/>
    <property type="project" value="UniProtKB-KW"/>
</dbReference>
<feature type="signal peptide" evidence="5">
    <location>
        <begin position="1"/>
        <end position="17"/>
    </location>
</feature>
<dbReference type="AlphaFoldDB" id="A0A1L7VBZ6"/>
<evidence type="ECO:0000256" key="4">
    <source>
        <dbReference type="ARBA" id="ARBA00022833"/>
    </source>
</evidence>
<organism evidence="7 8">
    <name type="scientific">Fusarium proliferatum (strain ET1)</name>
    <name type="common">Orchid endophyte fungus</name>
    <dbReference type="NCBI Taxonomy" id="1227346"/>
    <lineage>
        <taxon>Eukaryota</taxon>
        <taxon>Fungi</taxon>
        <taxon>Dikarya</taxon>
        <taxon>Ascomycota</taxon>
        <taxon>Pezizomycotina</taxon>
        <taxon>Sordariomycetes</taxon>
        <taxon>Hypocreomycetidae</taxon>
        <taxon>Hypocreales</taxon>
        <taxon>Nectriaceae</taxon>
        <taxon>Fusarium</taxon>
        <taxon>Fusarium fujikuroi species complex</taxon>
    </lineage>
</organism>
<evidence type="ECO:0000256" key="1">
    <source>
        <dbReference type="ARBA" id="ARBA00001947"/>
    </source>
</evidence>
<evidence type="ECO:0000256" key="3">
    <source>
        <dbReference type="ARBA" id="ARBA00022801"/>
    </source>
</evidence>
<dbReference type="InterPro" id="IPR041526">
    <property type="entry name" value="DAPG_hydrolase"/>
</dbReference>
<dbReference type="GO" id="GO:0016787">
    <property type="term" value="F:hydrolase activity"/>
    <property type="evidence" value="ECO:0007669"/>
    <property type="project" value="UniProtKB-KW"/>
</dbReference>
<keyword evidence="8" id="KW-1185">Reference proteome</keyword>
<keyword evidence="3" id="KW-0378">Hydrolase</keyword>